<feature type="transmembrane region" description="Helical" evidence="8">
    <location>
        <begin position="366"/>
        <end position="386"/>
    </location>
</feature>
<keyword evidence="10" id="KW-1185">Reference proteome</keyword>
<evidence type="ECO:0000256" key="3">
    <source>
        <dbReference type="ARBA" id="ARBA00022475"/>
    </source>
</evidence>
<dbReference type="PANTHER" id="PTHR13285:SF18">
    <property type="entry name" value="PROTEIN-CYSTEINE N-PALMITOYLTRANSFERASE RASP"/>
    <property type="match status" value="1"/>
</dbReference>
<dbReference type="PIRSF" id="PIRSF016636">
    <property type="entry name" value="AlgI_DltB"/>
    <property type="match status" value="1"/>
</dbReference>
<dbReference type="PIRSF" id="PIRSF500217">
    <property type="entry name" value="AlgI"/>
    <property type="match status" value="1"/>
</dbReference>
<keyword evidence="7 9" id="KW-0808">Transferase</keyword>
<dbReference type="PANTHER" id="PTHR13285">
    <property type="entry name" value="ACYLTRANSFERASE"/>
    <property type="match status" value="1"/>
</dbReference>
<dbReference type="InterPro" id="IPR028362">
    <property type="entry name" value="AlgI"/>
</dbReference>
<dbReference type="EMBL" id="JACIBY010000003">
    <property type="protein sequence ID" value="MBB3838029.1"/>
    <property type="molecule type" value="Genomic_DNA"/>
</dbReference>
<evidence type="ECO:0000256" key="5">
    <source>
        <dbReference type="ARBA" id="ARBA00022989"/>
    </source>
</evidence>
<evidence type="ECO:0000256" key="1">
    <source>
        <dbReference type="ARBA" id="ARBA00004651"/>
    </source>
</evidence>
<feature type="transmembrane region" description="Helical" evidence="8">
    <location>
        <begin position="29"/>
        <end position="54"/>
    </location>
</feature>
<evidence type="ECO:0000256" key="4">
    <source>
        <dbReference type="ARBA" id="ARBA00022692"/>
    </source>
</evidence>
<dbReference type="InterPro" id="IPR024194">
    <property type="entry name" value="Ac/AlaTfrase_AlgI/DltB"/>
</dbReference>
<dbReference type="GO" id="GO:0005886">
    <property type="term" value="C:plasma membrane"/>
    <property type="evidence" value="ECO:0007669"/>
    <property type="project" value="UniProtKB-SubCell"/>
</dbReference>
<feature type="transmembrane region" description="Helical" evidence="8">
    <location>
        <begin position="74"/>
        <end position="93"/>
    </location>
</feature>
<dbReference type="InterPro" id="IPR004299">
    <property type="entry name" value="MBOAT_fam"/>
</dbReference>
<comment type="similarity">
    <text evidence="2 7">Belongs to the membrane-bound acyltransferase family.</text>
</comment>
<dbReference type="InterPro" id="IPR051085">
    <property type="entry name" value="MB_O-acyltransferase"/>
</dbReference>
<keyword evidence="4 8" id="KW-0812">Transmembrane</keyword>
<dbReference type="GO" id="GO:0016746">
    <property type="term" value="F:acyltransferase activity"/>
    <property type="evidence" value="ECO:0007669"/>
    <property type="project" value="UniProtKB-KW"/>
</dbReference>
<keyword evidence="7 9" id="KW-0012">Acyltransferase</keyword>
<evidence type="ECO:0000256" key="7">
    <source>
        <dbReference type="PIRNR" id="PIRNR016636"/>
    </source>
</evidence>
<keyword evidence="5 8" id="KW-1133">Transmembrane helix</keyword>
<sequence>MLFNSVQFLLFFIVVTLAYYSLRGNLRWLLLLLASCYFYLVFKPIYILILFATIVIDYFAGIWIASAEGTKRKWLLVISIFTNVGILAVFKYFDFFAESFNAVSWKVGLEWSLPILKHLNPDLVLPIGLSFHTFQAMSYTIEVYRGNQQAERHFGIYALYVMFYPQLVAGPIERPQNVLHQFHENHAYDWENIKAGLTRMAFGLFKKAVIADRLALMAGPAYLDPQHHNGLTLLVATFFYTFRIYCDFSGYSDIALGAAQVMGFNLMENFRTPYFSKSIAEFWGRWHISLSTWFRDYLYIPLGGNRVGEGRAYLNRFIVFLASGLWHGASWNFIIWGGLHGSYLVAASIRDKYLKRWNITLPKATWYLYLQTAITFLLVMLTWVFFAVGDNPKLTVGEEVRHSFIILKKMTQLSFHEPLQAALNNVEMWFSVGLILLLLIKEHYILHIPTRKNVVFWTVFVTVSVLTYFFGVFDSNQFIYFQF</sequence>
<organism evidence="9 10">
    <name type="scientific">Runella defluvii</name>
    <dbReference type="NCBI Taxonomy" id="370973"/>
    <lineage>
        <taxon>Bacteria</taxon>
        <taxon>Pseudomonadati</taxon>
        <taxon>Bacteroidota</taxon>
        <taxon>Cytophagia</taxon>
        <taxon>Cytophagales</taxon>
        <taxon>Spirosomataceae</taxon>
        <taxon>Runella</taxon>
    </lineage>
</organism>
<evidence type="ECO:0000256" key="8">
    <source>
        <dbReference type="SAM" id="Phobius"/>
    </source>
</evidence>
<comment type="subcellular location">
    <subcellularLocation>
        <location evidence="1">Cell membrane</location>
        <topology evidence="1">Multi-pass membrane protein</topology>
    </subcellularLocation>
</comment>
<comment type="caution">
    <text evidence="9">The sequence shown here is derived from an EMBL/GenBank/DDBJ whole genome shotgun (WGS) entry which is preliminary data.</text>
</comment>
<protein>
    <submittedName>
        <fullName evidence="9">D-alanyl-lipoteichoic acid acyltransferase DltB (MBOAT superfamily)</fullName>
    </submittedName>
</protein>
<accession>A0A7W5ZJH0</accession>
<dbReference type="GO" id="GO:0042121">
    <property type="term" value="P:alginic acid biosynthetic process"/>
    <property type="evidence" value="ECO:0007669"/>
    <property type="project" value="InterPro"/>
</dbReference>
<dbReference type="AlphaFoldDB" id="A0A7W5ZJH0"/>
<dbReference type="Pfam" id="PF03062">
    <property type="entry name" value="MBOAT"/>
    <property type="match status" value="1"/>
</dbReference>
<feature type="transmembrane region" description="Helical" evidence="8">
    <location>
        <begin position="6"/>
        <end position="22"/>
    </location>
</feature>
<dbReference type="RefSeq" id="WP_183973043.1">
    <property type="nucleotide sequence ID" value="NZ_JACIBY010000003.1"/>
</dbReference>
<proteinExistence type="inferred from homology"/>
<evidence type="ECO:0000256" key="6">
    <source>
        <dbReference type="ARBA" id="ARBA00023136"/>
    </source>
</evidence>
<evidence type="ECO:0000313" key="10">
    <source>
        <dbReference type="Proteomes" id="UP000541352"/>
    </source>
</evidence>
<evidence type="ECO:0000313" key="9">
    <source>
        <dbReference type="EMBL" id="MBB3838029.1"/>
    </source>
</evidence>
<keyword evidence="6 7" id="KW-0472">Membrane</keyword>
<keyword evidence="3 7" id="KW-1003">Cell membrane</keyword>
<feature type="transmembrane region" description="Helical" evidence="8">
    <location>
        <begin position="428"/>
        <end position="447"/>
    </location>
</feature>
<name>A0A7W5ZJH0_9BACT</name>
<feature type="transmembrane region" description="Helical" evidence="8">
    <location>
        <begin position="454"/>
        <end position="473"/>
    </location>
</feature>
<evidence type="ECO:0000256" key="2">
    <source>
        <dbReference type="ARBA" id="ARBA00010323"/>
    </source>
</evidence>
<dbReference type="Proteomes" id="UP000541352">
    <property type="component" value="Unassembled WGS sequence"/>
</dbReference>
<reference evidence="9 10" key="1">
    <citation type="submission" date="2020-08" db="EMBL/GenBank/DDBJ databases">
        <title>Genomic Encyclopedia of Type Strains, Phase IV (KMG-IV): sequencing the most valuable type-strain genomes for metagenomic binning, comparative biology and taxonomic classification.</title>
        <authorList>
            <person name="Goeker M."/>
        </authorList>
    </citation>
    <scope>NUCLEOTIDE SEQUENCE [LARGE SCALE GENOMIC DNA]</scope>
    <source>
        <strain evidence="9 10">DSM 17976</strain>
    </source>
</reference>
<gene>
    <name evidence="9" type="ORF">FHS57_002026</name>
</gene>